<evidence type="ECO:0000256" key="6">
    <source>
        <dbReference type="ARBA" id="ARBA00023136"/>
    </source>
</evidence>
<proteinExistence type="inferred from homology"/>
<dbReference type="KEGG" id="suln:FJR47_08065"/>
<evidence type="ECO:0000256" key="1">
    <source>
        <dbReference type="ARBA" id="ARBA00004651"/>
    </source>
</evidence>
<dbReference type="Proteomes" id="UP000326061">
    <property type="component" value="Chromosome"/>
</dbReference>
<keyword evidence="5 7" id="KW-1133">Transmembrane helix</keyword>
<dbReference type="InterPro" id="IPR032808">
    <property type="entry name" value="DoxX"/>
</dbReference>
<dbReference type="InterPro" id="IPR051907">
    <property type="entry name" value="DoxX-like_oxidoreductase"/>
</dbReference>
<dbReference type="GO" id="GO:0005886">
    <property type="term" value="C:plasma membrane"/>
    <property type="evidence" value="ECO:0007669"/>
    <property type="project" value="UniProtKB-SubCell"/>
</dbReference>
<evidence type="ECO:0000313" key="9">
    <source>
        <dbReference type="Proteomes" id="UP000326061"/>
    </source>
</evidence>
<dbReference type="PANTHER" id="PTHR33452:SF1">
    <property type="entry name" value="INNER MEMBRANE PROTEIN YPHA-RELATED"/>
    <property type="match status" value="1"/>
</dbReference>
<sequence length="127" mass="13855">MTNDIAKLILRLTVSIMMLFHGLEKIINGIGGVKHLTTSAGFPEFFAYGVYVGEIIVPIFILLGAYARAASLVLALNMMFAIFLAYGNSLFSLGKHGAPVFELPFLYLIMSILIFMLGSGKYALNSK</sequence>
<keyword evidence="6 7" id="KW-0472">Membrane</keyword>
<accession>A0AAJ4DN90</accession>
<dbReference type="EMBL" id="CP041166">
    <property type="protein sequence ID" value="QFR43870.1"/>
    <property type="molecule type" value="Genomic_DNA"/>
</dbReference>
<protein>
    <submittedName>
        <fullName evidence="8">DoxX family protein</fullName>
    </submittedName>
</protein>
<keyword evidence="4 7" id="KW-0812">Transmembrane</keyword>
<dbReference type="RefSeq" id="WP_152299931.1">
    <property type="nucleotide sequence ID" value="NZ_CP041166.1"/>
</dbReference>
<evidence type="ECO:0000256" key="4">
    <source>
        <dbReference type="ARBA" id="ARBA00022692"/>
    </source>
</evidence>
<dbReference type="AlphaFoldDB" id="A0AAJ4DN90"/>
<dbReference type="Pfam" id="PF07681">
    <property type="entry name" value="DoxX"/>
    <property type="match status" value="1"/>
</dbReference>
<keyword evidence="3" id="KW-1003">Cell membrane</keyword>
<keyword evidence="9" id="KW-1185">Reference proteome</keyword>
<comment type="similarity">
    <text evidence="2">Belongs to the DoxX family.</text>
</comment>
<feature type="transmembrane region" description="Helical" evidence="7">
    <location>
        <begin position="105"/>
        <end position="124"/>
    </location>
</feature>
<feature type="transmembrane region" description="Helical" evidence="7">
    <location>
        <begin position="45"/>
        <end position="65"/>
    </location>
</feature>
<reference evidence="9" key="1">
    <citation type="submission" date="2019-06" db="EMBL/GenBank/DDBJ databases">
        <title>Sulfurimonas gotlandica sp. nov., a chemoautotrophic and psychrotolerant epsilonproteobacterium isolated from a pelagic redoxcline, and an emended description of the genus Sulfurimonas.</title>
        <authorList>
            <person name="Wang S."/>
            <person name="Jiang L."/>
            <person name="Shao Z."/>
        </authorList>
    </citation>
    <scope>NUCLEOTIDE SEQUENCE [LARGE SCALE GENOMIC DNA]</scope>
    <source>
        <strain evidence="9">1-1N</strain>
    </source>
</reference>
<evidence type="ECO:0000256" key="7">
    <source>
        <dbReference type="SAM" id="Phobius"/>
    </source>
</evidence>
<evidence type="ECO:0000256" key="5">
    <source>
        <dbReference type="ARBA" id="ARBA00022989"/>
    </source>
</evidence>
<organism evidence="8 9">
    <name type="scientific">Sulfurimonas xiamenensis</name>
    <dbReference type="NCBI Taxonomy" id="2590021"/>
    <lineage>
        <taxon>Bacteria</taxon>
        <taxon>Pseudomonadati</taxon>
        <taxon>Campylobacterota</taxon>
        <taxon>Epsilonproteobacteria</taxon>
        <taxon>Campylobacterales</taxon>
        <taxon>Sulfurimonadaceae</taxon>
        <taxon>Sulfurimonas</taxon>
    </lineage>
</organism>
<evidence type="ECO:0000256" key="2">
    <source>
        <dbReference type="ARBA" id="ARBA00006679"/>
    </source>
</evidence>
<gene>
    <name evidence="8" type="ORF">FJR47_08065</name>
</gene>
<evidence type="ECO:0000256" key="3">
    <source>
        <dbReference type="ARBA" id="ARBA00022475"/>
    </source>
</evidence>
<evidence type="ECO:0000313" key="8">
    <source>
        <dbReference type="EMBL" id="QFR43870.1"/>
    </source>
</evidence>
<dbReference type="PANTHER" id="PTHR33452">
    <property type="entry name" value="OXIDOREDUCTASE CATD-RELATED"/>
    <property type="match status" value="1"/>
</dbReference>
<feature type="transmembrane region" description="Helical" evidence="7">
    <location>
        <begin position="72"/>
        <end position="93"/>
    </location>
</feature>
<name>A0AAJ4DN90_9BACT</name>
<comment type="subcellular location">
    <subcellularLocation>
        <location evidence="1">Cell membrane</location>
        <topology evidence="1">Multi-pass membrane protein</topology>
    </subcellularLocation>
</comment>